<dbReference type="PROSITE" id="PS01067">
    <property type="entry name" value="SECE_SEC61G"/>
    <property type="match status" value="1"/>
</dbReference>
<evidence type="ECO:0000256" key="2">
    <source>
        <dbReference type="ARBA" id="ARBA00022448"/>
    </source>
</evidence>
<dbReference type="InterPro" id="IPR005807">
    <property type="entry name" value="SecE_bac"/>
</dbReference>
<proteinExistence type="inferred from homology"/>
<evidence type="ECO:0000256" key="3">
    <source>
        <dbReference type="ARBA" id="ARBA00022475"/>
    </source>
</evidence>
<organism evidence="10 11">
    <name type="scientific">Candidatus Berkelbacteria bacterium CG10_big_fil_rev_8_21_14_0_10_43_13</name>
    <dbReference type="NCBI Taxonomy" id="1974514"/>
    <lineage>
        <taxon>Bacteria</taxon>
        <taxon>Candidatus Berkelbacteria</taxon>
    </lineage>
</organism>
<dbReference type="InterPro" id="IPR038379">
    <property type="entry name" value="SecE_sf"/>
</dbReference>
<comment type="similarity">
    <text evidence="9">Belongs to the SecE/SEC61-gamma family.</text>
</comment>
<dbReference type="InterPro" id="IPR001901">
    <property type="entry name" value="Translocase_SecE/Sec61-g"/>
</dbReference>
<keyword evidence="3 9" id="KW-1003">Cell membrane</keyword>
<dbReference type="GO" id="GO:0043952">
    <property type="term" value="P:protein transport by the Sec complex"/>
    <property type="evidence" value="ECO:0007669"/>
    <property type="project" value="UniProtKB-UniRule"/>
</dbReference>
<dbReference type="GO" id="GO:0005886">
    <property type="term" value="C:plasma membrane"/>
    <property type="evidence" value="ECO:0007669"/>
    <property type="project" value="UniProtKB-SubCell"/>
</dbReference>
<accession>A0A2H0W6U4</accession>
<evidence type="ECO:0000256" key="1">
    <source>
        <dbReference type="ARBA" id="ARBA00004370"/>
    </source>
</evidence>
<evidence type="ECO:0000256" key="5">
    <source>
        <dbReference type="ARBA" id="ARBA00022927"/>
    </source>
</evidence>
<gene>
    <name evidence="9 10" type="primary">secE</name>
    <name evidence="10" type="ORF">COT78_01130</name>
</gene>
<dbReference type="NCBIfam" id="TIGR00964">
    <property type="entry name" value="secE_bact"/>
    <property type="match status" value="1"/>
</dbReference>
<dbReference type="GO" id="GO:0065002">
    <property type="term" value="P:intracellular protein transmembrane transport"/>
    <property type="evidence" value="ECO:0007669"/>
    <property type="project" value="UniProtKB-UniRule"/>
</dbReference>
<evidence type="ECO:0000256" key="7">
    <source>
        <dbReference type="ARBA" id="ARBA00023010"/>
    </source>
</evidence>
<name>A0A2H0W6U4_9BACT</name>
<dbReference type="HAMAP" id="MF_00422">
    <property type="entry name" value="SecE"/>
    <property type="match status" value="1"/>
</dbReference>
<protein>
    <recommendedName>
        <fullName evidence="9">Protein translocase subunit SecE</fullName>
    </recommendedName>
</protein>
<feature type="transmembrane region" description="Helical" evidence="9">
    <location>
        <begin position="26"/>
        <end position="47"/>
    </location>
</feature>
<evidence type="ECO:0000313" key="10">
    <source>
        <dbReference type="EMBL" id="PIS07823.1"/>
    </source>
</evidence>
<sequence>MKSIPNYFRGVLGELRKVVWPTRQQVINHTIIVLVSAVVAIAVTSLIDTGLTYLVQYLVQARS</sequence>
<evidence type="ECO:0000256" key="4">
    <source>
        <dbReference type="ARBA" id="ARBA00022692"/>
    </source>
</evidence>
<evidence type="ECO:0000256" key="8">
    <source>
        <dbReference type="ARBA" id="ARBA00023136"/>
    </source>
</evidence>
<keyword evidence="7 9" id="KW-0811">Translocation</keyword>
<comment type="subunit">
    <text evidence="9">Component of the Sec protein translocase complex. Heterotrimer consisting of SecY, SecE and SecG subunits. The heterotrimers can form oligomers, although 1 heterotrimer is thought to be able to translocate proteins. Interacts with the ribosome. Interacts with SecDF, and other proteins may be involved. Interacts with SecA.</text>
</comment>
<dbReference type="Proteomes" id="UP000231382">
    <property type="component" value="Unassembled WGS sequence"/>
</dbReference>
<dbReference type="Pfam" id="PF00584">
    <property type="entry name" value="SecE"/>
    <property type="match status" value="1"/>
</dbReference>
<keyword evidence="8 9" id="KW-0472">Membrane</keyword>
<keyword evidence="4 9" id="KW-0812">Transmembrane</keyword>
<comment type="caution">
    <text evidence="10">The sequence shown here is derived from an EMBL/GenBank/DDBJ whole genome shotgun (WGS) entry which is preliminary data.</text>
</comment>
<keyword evidence="6 9" id="KW-1133">Transmembrane helix</keyword>
<reference evidence="11" key="1">
    <citation type="submission" date="2017-09" db="EMBL/GenBank/DDBJ databases">
        <title>Depth-based differentiation of microbial function through sediment-hosted aquifers and enrichment of novel symbionts in the deep terrestrial subsurface.</title>
        <authorList>
            <person name="Probst A.J."/>
            <person name="Ladd B."/>
            <person name="Jarett J.K."/>
            <person name="Geller-Mcgrath D.E."/>
            <person name="Sieber C.M.K."/>
            <person name="Emerson J.B."/>
            <person name="Anantharaman K."/>
            <person name="Thomas B.C."/>
            <person name="Malmstrom R."/>
            <person name="Stieglmeier M."/>
            <person name="Klingl A."/>
            <person name="Woyke T."/>
            <person name="Ryan C.M."/>
            <person name="Banfield J.F."/>
        </authorList>
    </citation>
    <scope>NUCLEOTIDE SEQUENCE [LARGE SCALE GENOMIC DNA]</scope>
</reference>
<dbReference type="PANTHER" id="PTHR33910">
    <property type="entry name" value="PROTEIN TRANSLOCASE SUBUNIT SECE"/>
    <property type="match status" value="1"/>
</dbReference>
<evidence type="ECO:0000313" key="11">
    <source>
        <dbReference type="Proteomes" id="UP000231382"/>
    </source>
</evidence>
<evidence type="ECO:0000256" key="9">
    <source>
        <dbReference type="HAMAP-Rule" id="MF_00422"/>
    </source>
</evidence>
<keyword evidence="5 9" id="KW-0653">Protein transport</keyword>
<dbReference type="EMBL" id="PEZW01000009">
    <property type="protein sequence ID" value="PIS07823.1"/>
    <property type="molecule type" value="Genomic_DNA"/>
</dbReference>
<dbReference type="AlphaFoldDB" id="A0A2H0W6U4"/>
<dbReference type="GO" id="GO:0006605">
    <property type="term" value="P:protein targeting"/>
    <property type="evidence" value="ECO:0007669"/>
    <property type="project" value="UniProtKB-UniRule"/>
</dbReference>
<comment type="function">
    <text evidence="9">Essential subunit of the Sec protein translocation channel SecYEG. Clamps together the 2 halves of SecY. May contact the channel plug during translocation.</text>
</comment>
<evidence type="ECO:0000256" key="6">
    <source>
        <dbReference type="ARBA" id="ARBA00022989"/>
    </source>
</evidence>
<dbReference type="GO" id="GO:0008320">
    <property type="term" value="F:protein transmembrane transporter activity"/>
    <property type="evidence" value="ECO:0007669"/>
    <property type="project" value="UniProtKB-UniRule"/>
</dbReference>
<dbReference type="Gene3D" id="1.20.5.1030">
    <property type="entry name" value="Preprotein translocase secy subunit"/>
    <property type="match status" value="1"/>
</dbReference>
<comment type="subcellular location">
    <subcellularLocation>
        <location evidence="9">Cell membrane</location>
        <topology evidence="9">Single-pass membrane protein</topology>
    </subcellularLocation>
    <subcellularLocation>
        <location evidence="1">Membrane</location>
    </subcellularLocation>
</comment>
<dbReference type="GO" id="GO:0009306">
    <property type="term" value="P:protein secretion"/>
    <property type="evidence" value="ECO:0007669"/>
    <property type="project" value="UniProtKB-UniRule"/>
</dbReference>
<dbReference type="PANTHER" id="PTHR33910:SF1">
    <property type="entry name" value="PROTEIN TRANSLOCASE SUBUNIT SECE"/>
    <property type="match status" value="1"/>
</dbReference>
<keyword evidence="2 9" id="KW-0813">Transport</keyword>